<evidence type="ECO:0000313" key="1">
    <source>
        <dbReference type="EMBL" id="CUS34035.1"/>
    </source>
</evidence>
<evidence type="ECO:0000313" key="2">
    <source>
        <dbReference type="Proteomes" id="UP000198736"/>
    </source>
</evidence>
<dbReference type="EMBL" id="CZPZ01000007">
    <property type="protein sequence ID" value="CUS34035.1"/>
    <property type="molecule type" value="Genomic_DNA"/>
</dbReference>
<name>A0A0S4L8L7_9BACT</name>
<sequence>MSCDDLMAGHGCVTQSEHTRFYSRQLITADDLTQDQIYYRAKRRAHNRLLHGWGIVCGLEVKANPISGASVTITICPGYALSPQGDEIYVPKDVQFDLARCLAGQDAPCHHPCAPVTPRAVDSAGELYVAIKYVECLSHPVRVSPIGCGCDETACEYSRVRDGFEITCLESLPDSHGEAFQISDTLCRSVNDTRVVGCPMCPTSPWIVLARVRMKGEEIGMLSFDSRHVLLSTAMVQAHLSAKCDEER</sequence>
<dbReference type="STRING" id="1742973.COMA2_150068"/>
<organism evidence="1 2">
    <name type="scientific">Candidatus Nitrospira nitrificans</name>
    <dbReference type="NCBI Taxonomy" id="1742973"/>
    <lineage>
        <taxon>Bacteria</taxon>
        <taxon>Pseudomonadati</taxon>
        <taxon>Nitrospirota</taxon>
        <taxon>Nitrospiria</taxon>
        <taxon>Nitrospirales</taxon>
        <taxon>Nitrospiraceae</taxon>
        <taxon>Nitrospira</taxon>
    </lineage>
</organism>
<protein>
    <submittedName>
        <fullName evidence="1">Uncharacterized protein</fullName>
    </submittedName>
</protein>
<dbReference type="RefSeq" id="WP_090895512.1">
    <property type="nucleotide sequence ID" value="NZ_CZPZ01000007.1"/>
</dbReference>
<reference evidence="2" key="1">
    <citation type="submission" date="2015-10" db="EMBL/GenBank/DDBJ databases">
        <authorList>
            <person name="Luecker S."/>
            <person name="Luecker S."/>
        </authorList>
    </citation>
    <scope>NUCLEOTIDE SEQUENCE [LARGE SCALE GENOMIC DNA]</scope>
</reference>
<keyword evidence="2" id="KW-1185">Reference proteome</keyword>
<accession>A0A0S4L8L7</accession>
<dbReference type="OrthoDB" id="3819414at2"/>
<dbReference type="AlphaFoldDB" id="A0A0S4L8L7"/>
<gene>
    <name evidence="1" type="ORF">COMA2_150068</name>
</gene>
<proteinExistence type="predicted"/>
<dbReference type="Proteomes" id="UP000198736">
    <property type="component" value="Unassembled WGS sequence"/>
</dbReference>